<proteinExistence type="predicted"/>
<dbReference type="EnsemblPlants" id="evm.model.03.956">
    <property type="protein sequence ID" value="cds.evm.model.03.956"/>
    <property type="gene ID" value="evm.TU.03.956"/>
</dbReference>
<keyword evidence="2" id="KW-1185">Reference proteome</keyword>
<accession>A0A803PB45</accession>
<organism evidence="1 2">
    <name type="scientific">Cannabis sativa</name>
    <name type="common">Hemp</name>
    <name type="synonym">Marijuana</name>
    <dbReference type="NCBI Taxonomy" id="3483"/>
    <lineage>
        <taxon>Eukaryota</taxon>
        <taxon>Viridiplantae</taxon>
        <taxon>Streptophyta</taxon>
        <taxon>Embryophyta</taxon>
        <taxon>Tracheophyta</taxon>
        <taxon>Spermatophyta</taxon>
        <taxon>Magnoliopsida</taxon>
        <taxon>eudicotyledons</taxon>
        <taxon>Gunneridae</taxon>
        <taxon>Pentapetalae</taxon>
        <taxon>rosids</taxon>
        <taxon>fabids</taxon>
        <taxon>Rosales</taxon>
        <taxon>Cannabaceae</taxon>
        <taxon>Cannabis</taxon>
    </lineage>
</organism>
<reference evidence="1" key="2">
    <citation type="submission" date="2021-03" db="UniProtKB">
        <authorList>
            <consortium name="EnsemblPlants"/>
        </authorList>
    </citation>
    <scope>IDENTIFICATION</scope>
</reference>
<reference evidence="1" key="1">
    <citation type="submission" date="2018-11" db="EMBL/GenBank/DDBJ databases">
        <authorList>
            <person name="Grassa J C."/>
        </authorList>
    </citation>
    <scope>NUCLEOTIDE SEQUENCE [LARGE SCALE GENOMIC DNA]</scope>
</reference>
<protein>
    <submittedName>
        <fullName evidence="1">Uncharacterized protein</fullName>
    </submittedName>
</protein>
<dbReference type="Gramene" id="evm.model.03.956">
    <property type="protein sequence ID" value="cds.evm.model.03.956"/>
    <property type="gene ID" value="evm.TU.03.956"/>
</dbReference>
<name>A0A803PB45_CANSA</name>
<dbReference type="Proteomes" id="UP000596661">
    <property type="component" value="Chromosome 3"/>
</dbReference>
<evidence type="ECO:0000313" key="2">
    <source>
        <dbReference type="Proteomes" id="UP000596661"/>
    </source>
</evidence>
<evidence type="ECO:0000313" key="1">
    <source>
        <dbReference type="EnsemblPlants" id="cds.evm.model.03.956"/>
    </source>
</evidence>
<sequence length="107" mass="12272">MKAIYYLNSSFLVVEESKKSSFIWMFILWGKKIFEVGGHWFISDGTKTTVYHDRWILSIDGNKSSAPHFLADDAIVHDILLHNGWWNALLINSSFSMHEVSAILAIL</sequence>
<dbReference type="AlphaFoldDB" id="A0A803PB45"/>
<dbReference type="EMBL" id="UZAU01000273">
    <property type="status" value="NOT_ANNOTATED_CDS"/>
    <property type="molecule type" value="Genomic_DNA"/>
</dbReference>